<dbReference type="InterPro" id="IPR010949">
    <property type="entry name" value="TonB_Hb/transfer/lactofer_rcpt"/>
</dbReference>
<evidence type="ECO:0000313" key="17">
    <source>
        <dbReference type="EMBL" id="SUA54281.1"/>
    </source>
</evidence>
<dbReference type="GO" id="GO:0009279">
    <property type="term" value="C:cell outer membrane"/>
    <property type="evidence" value="ECO:0007669"/>
    <property type="project" value="UniProtKB-SubCell"/>
</dbReference>
<keyword evidence="4 11" id="KW-1134">Transmembrane beta strand</keyword>
<dbReference type="AlphaFoldDB" id="A0A378XF37"/>
<evidence type="ECO:0000259" key="14">
    <source>
        <dbReference type="Pfam" id="PF00593"/>
    </source>
</evidence>
<dbReference type="Gene3D" id="2.40.170.20">
    <property type="entry name" value="TonB-dependent receptor, beta-barrel domain"/>
    <property type="match status" value="1"/>
</dbReference>
<accession>A0A378XF37</accession>
<dbReference type="GO" id="GO:0044718">
    <property type="term" value="P:siderophore transmembrane transport"/>
    <property type="evidence" value="ECO:0007669"/>
    <property type="project" value="TreeGrafter"/>
</dbReference>
<dbReference type="InterPro" id="IPR011276">
    <property type="entry name" value="TonB_haem/Hb_rcpt"/>
</dbReference>
<organism evidence="17 18">
    <name type="scientific">Oligella ureolytica</name>
    <dbReference type="NCBI Taxonomy" id="90244"/>
    <lineage>
        <taxon>Bacteria</taxon>
        <taxon>Pseudomonadati</taxon>
        <taxon>Pseudomonadota</taxon>
        <taxon>Betaproteobacteria</taxon>
        <taxon>Burkholderiales</taxon>
        <taxon>Alcaligenaceae</taxon>
        <taxon>Oligella</taxon>
    </lineage>
</organism>
<evidence type="ECO:0000256" key="7">
    <source>
        <dbReference type="ARBA" id="ARBA00023077"/>
    </source>
</evidence>
<evidence type="ECO:0000256" key="10">
    <source>
        <dbReference type="ARBA" id="ARBA00023237"/>
    </source>
</evidence>
<name>A0A378XF37_9BURK</name>
<evidence type="ECO:0000256" key="1">
    <source>
        <dbReference type="ARBA" id="ARBA00004571"/>
    </source>
</evidence>
<evidence type="ECO:0000313" key="19">
    <source>
        <dbReference type="Proteomes" id="UP000594903"/>
    </source>
</evidence>
<feature type="signal peptide" evidence="13">
    <location>
        <begin position="1"/>
        <end position="20"/>
    </location>
</feature>
<protein>
    <submittedName>
        <fullName evidence="17">Probable hemoglobin and hemoglobin-haptoglobin-binding protein 2</fullName>
    </submittedName>
    <submittedName>
        <fullName evidence="16">TonB-dependent hemoglobin/transferrin/lactoferrin family receptor</fullName>
    </submittedName>
</protein>
<evidence type="ECO:0000256" key="5">
    <source>
        <dbReference type="ARBA" id="ARBA00022692"/>
    </source>
</evidence>
<dbReference type="PANTHER" id="PTHR30069:SF29">
    <property type="entry name" value="HEMOGLOBIN AND HEMOGLOBIN-HAPTOGLOBIN-BINDING PROTEIN 1-RELATED"/>
    <property type="match status" value="1"/>
</dbReference>
<dbReference type="NCBIfam" id="TIGR01786">
    <property type="entry name" value="TonB-hemlactrns"/>
    <property type="match status" value="1"/>
</dbReference>
<dbReference type="Gene3D" id="2.170.130.10">
    <property type="entry name" value="TonB-dependent receptor, plug domain"/>
    <property type="match status" value="1"/>
</dbReference>
<dbReference type="PROSITE" id="PS52016">
    <property type="entry name" value="TONB_DEPENDENT_REC_3"/>
    <property type="match status" value="1"/>
</dbReference>
<dbReference type="GO" id="GO:0015232">
    <property type="term" value="F:heme transmembrane transporter activity"/>
    <property type="evidence" value="ECO:0007669"/>
    <property type="project" value="InterPro"/>
</dbReference>
<evidence type="ECO:0000256" key="11">
    <source>
        <dbReference type="PROSITE-ProRule" id="PRU01360"/>
    </source>
</evidence>
<dbReference type="EMBL" id="UGSB01000001">
    <property type="protein sequence ID" value="SUA54281.1"/>
    <property type="molecule type" value="Genomic_DNA"/>
</dbReference>
<reference evidence="17 18" key="1">
    <citation type="submission" date="2018-06" db="EMBL/GenBank/DDBJ databases">
        <authorList>
            <consortium name="Pathogen Informatics"/>
            <person name="Doyle S."/>
        </authorList>
    </citation>
    <scope>NUCLEOTIDE SEQUENCE [LARGE SCALE GENOMIC DNA]</scope>
    <source>
        <strain evidence="17 18">NCTC11997</strain>
    </source>
</reference>
<keyword evidence="10 11" id="KW-0998">Cell outer membrane</keyword>
<evidence type="ECO:0000256" key="6">
    <source>
        <dbReference type="ARBA" id="ARBA00022729"/>
    </source>
</evidence>
<dbReference type="InterPro" id="IPR000531">
    <property type="entry name" value="Beta-barrel_TonB"/>
</dbReference>
<dbReference type="InterPro" id="IPR036942">
    <property type="entry name" value="Beta-barrel_TonB_sf"/>
</dbReference>
<dbReference type="STRING" id="1122619.GCA_000373745_01114"/>
<keyword evidence="19" id="KW-1185">Reference proteome</keyword>
<keyword evidence="6 13" id="KW-0732">Signal</keyword>
<proteinExistence type="inferred from homology"/>
<dbReference type="Pfam" id="PF00593">
    <property type="entry name" value="TonB_dep_Rec_b-barrel"/>
    <property type="match status" value="1"/>
</dbReference>
<feature type="chain" id="PRO_5016739862" evidence="13">
    <location>
        <begin position="21"/>
        <end position="769"/>
    </location>
</feature>
<comment type="subcellular location">
    <subcellularLocation>
        <location evidence="1 11">Cell outer membrane</location>
        <topology evidence="1 11">Multi-pass membrane protein</topology>
    </subcellularLocation>
</comment>
<dbReference type="Proteomes" id="UP000594903">
    <property type="component" value="Chromosome"/>
</dbReference>
<dbReference type="CDD" id="cd01347">
    <property type="entry name" value="ligand_gated_channel"/>
    <property type="match status" value="1"/>
</dbReference>
<evidence type="ECO:0000256" key="4">
    <source>
        <dbReference type="ARBA" id="ARBA00022452"/>
    </source>
</evidence>
<keyword evidence="9 16" id="KW-0675">Receptor</keyword>
<comment type="similarity">
    <text evidence="2 11 12">Belongs to the TonB-dependent receptor family.</text>
</comment>
<evidence type="ECO:0000256" key="12">
    <source>
        <dbReference type="RuleBase" id="RU003357"/>
    </source>
</evidence>
<dbReference type="InterPro" id="IPR012910">
    <property type="entry name" value="Plug_dom"/>
</dbReference>
<dbReference type="PANTHER" id="PTHR30069">
    <property type="entry name" value="TONB-DEPENDENT OUTER MEMBRANE RECEPTOR"/>
    <property type="match status" value="1"/>
</dbReference>
<keyword evidence="7 12" id="KW-0798">TonB box</keyword>
<dbReference type="SUPFAM" id="SSF56935">
    <property type="entry name" value="Porins"/>
    <property type="match status" value="1"/>
</dbReference>
<dbReference type="Pfam" id="PF07715">
    <property type="entry name" value="Plug"/>
    <property type="match status" value="1"/>
</dbReference>
<evidence type="ECO:0000256" key="9">
    <source>
        <dbReference type="ARBA" id="ARBA00023170"/>
    </source>
</evidence>
<keyword evidence="8 11" id="KW-0472">Membrane</keyword>
<keyword evidence="3 11" id="KW-0813">Transport</keyword>
<evidence type="ECO:0000256" key="2">
    <source>
        <dbReference type="ARBA" id="ARBA00009810"/>
    </source>
</evidence>
<evidence type="ECO:0000259" key="15">
    <source>
        <dbReference type="Pfam" id="PF07715"/>
    </source>
</evidence>
<dbReference type="OrthoDB" id="9764669at2"/>
<dbReference type="InterPro" id="IPR037066">
    <property type="entry name" value="Plug_dom_sf"/>
</dbReference>
<evidence type="ECO:0000256" key="13">
    <source>
        <dbReference type="SAM" id="SignalP"/>
    </source>
</evidence>
<reference evidence="16 19" key="2">
    <citation type="submission" date="2020-12" db="EMBL/GenBank/DDBJ databases">
        <title>FDA dAtabase for Regulatory Grade micrObial Sequences (FDA-ARGOS): Supporting development and validation of Infectious Disease Dx tests.</title>
        <authorList>
            <person name="Sproer C."/>
            <person name="Gronow S."/>
            <person name="Severitt S."/>
            <person name="Schroder I."/>
            <person name="Tallon L."/>
            <person name="Sadzewicz L."/>
            <person name="Zhao X."/>
            <person name="Boylan J."/>
            <person name="Ott S."/>
            <person name="Bowen H."/>
            <person name="Vavikolanu K."/>
            <person name="Mehta A."/>
            <person name="Aluvathingal J."/>
            <person name="Nadendla S."/>
            <person name="Lowell S."/>
            <person name="Myers T."/>
            <person name="Yan Y."/>
            <person name="Sichtig H."/>
        </authorList>
    </citation>
    <scope>NUCLEOTIDE SEQUENCE [LARGE SCALE GENOMIC DNA]</scope>
    <source>
        <strain evidence="16 19">FDAARGOS_872</strain>
    </source>
</reference>
<dbReference type="InterPro" id="IPR039426">
    <property type="entry name" value="TonB-dep_rcpt-like"/>
</dbReference>
<evidence type="ECO:0000313" key="16">
    <source>
        <dbReference type="EMBL" id="QPT41259.1"/>
    </source>
</evidence>
<dbReference type="NCBIfam" id="TIGR01785">
    <property type="entry name" value="TonB-hemin"/>
    <property type="match status" value="1"/>
</dbReference>
<evidence type="ECO:0000256" key="3">
    <source>
        <dbReference type="ARBA" id="ARBA00022448"/>
    </source>
</evidence>
<dbReference type="Proteomes" id="UP000254603">
    <property type="component" value="Unassembled WGS sequence"/>
</dbReference>
<evidence type="ECO:0000313" key="18">
    <source>
        <dbReference type="Proteomes" id="UP000254603"/>
    </source>
</evidence>
<gene>
    <name evidence="16" type="ORF">I6G29_06975</name>
    <name evidence="17" type="ORF">NCTC11997_01456</name>
</gene>
<keyword evidence="5 11" id="KW-0812">Transmembrane</keyword>
<evidence type="ECO:0000256" key="8">
    <source>
        <dbReference type="ARBA" id="ARBA00023136"/>
    </source>
</evidence>
<dbReference type="EMBL" id="CP065725">
    <property type="protein sequence ID" value="QPT41259.1"/>
    <property type="molecule type" value="Genomic_DNA"/>
</dbReference>
<feature type="domain" description="TonB-dependent receptor plug" evidence="15">
    <location>
        <begin position="51"/>
        <end position="139"/>
    </location>
</feature>
<dbReference type="RefSeq" id="WP_018574302.1">
    <property type="nucleotide sequence ID" value="NZ_CP065725.1"/>
</dbReference>
<dbReference type="GO" id="GO:0015344">
    <property type="term" value="F:siderophore uptake transmembrane transporter activity"/>
    <property type="evidence" value="ECO:0007669"/>
    <property type="project" value="TreeGrafter"/>
</dbReference>
<sequence>MKLNISMLIVLSTFSIPSYSQSLTPPPSEQVPVTELPGLSLTTIGVDDELPSVTTLTRQTLEKAGIQSWHDLGRIEPGLNFEEQNSSINIRGLDRHRVQLFVDGIPNPWLQDGARGTSGGQQSFSFGSLSSIVVLKGTGIKGSGSLGSQVALNSIGFSDLLKDNKSFGFLGGVGYSGYDDSVTTQVGLAAQFSERFRAMLYGSYKDFSEVKNMGGVGGYGTDRTKANPESGHEKNALVRFEVDMSPEHVLGLNASTFRSRSQIDLVDEQNNANYDIGNNTGHERSSSDRVWLTYDYQKQGRQALLDRVSALVYWQDNEISSGYDAYRNYQVDGRAFIIPGNPFGYGNPYGPIGRDNSIRNRSLGGRLEAEGYLGDNDFYSNWLIGIDYQSGRYAQASDGYDNCPSVPLGTPAPFGPRTCDFLHTNQSDVPKVESQDLGFYLQNTFAWYGNKFRVTPMLRYDYWERKPKYAANFADTTGGVSGNESITRSGGRWSPSILIEIKPRQELTLYAQYAHGFRAPSATELYFKYGSIMNYMRMGNADLKPETSRGIELGAAWDDDSINASLVFFHQNYKNFIESNLPIPADSPYAIAQETLGHYPFGVFHTDNLEKARIYGLEAKTEWRFADHWTLQSGLAWTVGKDRENDTHLNSVAPLKGYVGLGYDREQWGANIHLNLVAKRNKVRYKEPTADAPYPDFKAPGYGTVDLGAYWQPKFAKGLHVQVNLINAFDKKHWQALNVPTQGTSALSRDIDYYSSRGRYGMLSLRYEF</sequence>
<feature type="domain" description="TonB-dependent receptor-like beta-barrel" evidence="14">
    <location>
        <begin position="268"/>
        <end position="727"/>
    </location>
</feature>